<name>A0ABT8ESJ5_9ACTN</name>
<evidence type="ECO:0000313" key="1">
    <source>
        <dbReference type="EMBL" id="MDN4161089.1"/>
    </source>
</evidence>
<dbReference type="Pfam" id="PF07676">
    <property type="entry name" value="PD40"/>
    <property type="match status" value="1"/>
</dbReference>
<dbReference type="SUPFAM" id="SSF82171">
    <property type="entry name" value="DPP6 N-terminal domain-like"/>
    <property type="match status" value="1"/>
</dbReference>
<proteinExistence type="predicted"/>
<dbReference type="InterPro" id="IPR011659">
    <property type="entry name" value="WD40"/>
</dbReference>
<accession>A0ABT8ESJ5</accession>
<gene>
    <name evidence="1" type="ORF">QWY29_06940</name>
</gene>
<reference evidence="1" key="1">
    <citation type="submission" date="2023-06" db="EMBL/GenBank/DDBJ databases">
        <title>Draft genome sequence of Nocardioides sp. SOB72.</title>
        <authorList>
            <person name="Zhang G."/>
        </authorList>
    </citation>
    <scope>NUCLEOTIDE SEQUENCE</scope>
    <source>
        <strain evidence="1">SOB72</strain>
    </source>
</reference>
<sequence>MYNLKVGFTLDLTQSRHGDLVAFTPCCWRRFPLLVVADVLGNQKPLEPLRTHTQFHSVGAIGWSPDGQRLAFEGYRMIDDELDIAVWIVGLDGTGLTRLTTLPYDPESGIGAENDALAWTEDGILYSDGPDLRSVAVRPGTVSVTTDDTAPASRLRGRAAAESHDPESTLVLRRVRSLRISGDGTVIVMERFSKDGERSFWTAAPDGSNARRILTELGTPRSATYRSVMPNYNGRRFLASRHYVYSNRASQLITWSVGRRPSAARTLKFANYGGAGHSWN</sequence>
<dbReference type="Gene3D" id="2.120.10.30">
    <property type="entry name" value="TolB, C-terminal domain"/>
    <property type="match status" value="1"/>
</dbReference>
<dbReference type="EMBL" id="JAUHJR010000002">
    <property type="protein sequence ID" value="MDN4161089.1"/>
    <property type="molecule type" value="Genomic_DNA"/>
</dbReference>
<evidence type="ECO:0000313" key="2">
    <source>
        <dbReference type="Proteomes" id="UP001168537"/>
    </source>
</evidence>
<dbReference type="InterPro" id="IPR011042">
    <property type="entry name" value="6-blade_b-propeller_TolB-like"/>
</dbReference>
<dbReference type="RefSeq" id="WP_300959970.1">
    <property type="nucleotide sequence ID" value="NZ_JAUHJR010000002.1"/>
</dbReference>
<organism evidence="1 2">
    <name type="scientific">Nocardioides abyssi</name>
    <dbReference type="NCBI Taxonomy" id="3058370"/>
    <lineage>
        <taxon>Bacteria</taxon>
        <taxon>Bacillati</taxon>
        <taxon>Actinomycetota</taxon>
        <taxon>Actinomycetes</taxon>
        <taxon>Propionibacteriales</taxon>
        <taxon>Nocardioidaceae</taxon>
        <taxon>Nocardioides</taxon>
    </lineage>
</organism>
<protein>
    <submittedName>
        <fullName evidence="1">Uncharacterized protein</fullName>
    </submittedName>
</protein>
<keyword evidence="2" id="KW-1185">Reference proteome</keyword>
<dbReference type="Proteomes" id="UP001168537">
    <property type="component" value="Unassembled WGS sequence"/>
</dbReference>
<comment type="caution">
    <text evidence="1">The sequence shown here is derived from an EMBL/GenBank/DDBJ whole genome shotgun (WGS) entry which is preliminary data.</text>
</comment>